<feature type="domain" description="Cation efflux protein transmembrane" evidence="12">
    <location>
        <begin position="29"/>
        <end position="205"/>
    </location>
</feature>
<keyword evidence="5" id="KW-0967">Endosome</keyword>
<dbReference type="eggNOG" id="COG0053">
    <property type="taxonomic scope" value="Bacteria"/>
</dbReference>
<sequence>METTEMQIEERNKLYRLAFGLAVFTIVYNILEGIISTYFGYDDESLALFGFGVDSFIEAISGLGIAHMIIRIKQQPNSNRDDFERTALKITGLSFFILTIGLVATSVYNILSNHKPNATFWGVIISIISIVIMWALIIGKTKVGKKLKSEAILADAQCTKVCVYMSIILLISSGIHELFHFSYIDSFGTLGIAYFAFKEGKECFEKARSNKHCSCENENN</sequence>
<keyword evidence="9 11" id="KW-0472">Membrane</keyword>
<dbReference type="InterPro" id="IPR027469">
    <property type="entry name" value="Cation_efflux_TMD_sf"/>
</dbReference>
<dbReference type="AlphaFoldDB" id="A0A0A2MHS8"/>
<dbReference type="InterPro" id="IPR026765">
    <property type="entry name" value="Tmem163"/>
</dbReference>
<keyword evidence="10" id="KW-0968">Cytoplasmic vesicle</keyword>
<dbReference type="EMBL" id="JRLZ01000031">
    <property type="protein sequence ID" value="KGO92162.1"/>
    <property type="molecule type" value="Genomic_DNA"/>
</dbReference>
<keyword evidence="14" id="KW-1185">Reference proteome</keyword>
<evidence type="ECO:0000256" key="4">
    <source>
        <dbReference type="ARBA" id="ARBA00022692"/>
    </source>
</evidence>
<feature type="transmembrane region" description="Helical" evidence="11">
    <location>
        <begin position="47"/>
        <end position="70"/>
    </location>
</feature>
<comment type="subcellular location">
    <subcellularLocation>
        <location evidence="2">Cytoplasmic vesicle</location>
        <location evidence="2">Secretory vesicle</location>
        <location evidence="2">Synaptic vesicle membrane</location>
        <topology evidence="2">Multi-pass membrane protein</topology>
    </subcellularLocation>
    <subcellularLocation>
        <location evidence="1">Early endosome membrane</location>
    </subcellularLocation>
</comment>
<dbReference type="InterPro" id="IPR058533">
    <property type="entry name" value="Cation_efflux_TM"/>
</dbReference>
<evidence type="ECO:0000256" key="6">
    <source>
        <dbReference type="ARBA" id="ARBA00022833"/>
    </source>
</evidence>
<evidence type="ECO:0000256" key="5">
    <source>
        <dbReference type="ARBA" id="ARBA00022753"/>
    </source>
</evidence>
<keyword evidence="8" id="KW-0770">Synapse</keyword>
<dbReference type="PANTHER" id="PTHR31937">
    <property type="entry name" value="TRANSMEMBRANE PROTEIN 163"/>
    <property type="match status" value="1"/>
</dbReference>
<dbReference type="RefSeq" id="WP_035630987.1">
    <property type="nucleotide sequence ID" value="NZ_AVCS01000041.1"/>
</dbReference>
<reference evidence="14" key="1">
    <citation type="submission" date="2013-09" db="EMBL/GenBank/DDBJ databases">
        <authorList>
            <person name="Zeng Z."/>
            <person name="Chen C."/>
        </authorList>
    </citation>
    <scope>NUCLEOTIDE SEQUENCE [LARGE SCALE GENOMIC DNA]</scope>
    <source>
        <strain evidence="14">DK69</strain>
    </source>
</reference>
<dbReference type="Gene3D" id="1.20.1510.10">
    <property type="entry name" value="Cation efflux protein transmembrane domain"/>
    <property type="match status" value="1"/>
</dbReference>
<comment type="caution">
    <text evidence="13">The sequence shown here is derived from an EMBL/GenBank/DDBJ whole genome shotgun (WGS) entry which is preliminary data.</text>
</comment>
<dbReference type="STRING" id="1107311.Q767_15730"/>
<feature type="transmembrane region" description="Helical" evidence="11">
    <location>
        <begin position="118"/>
        <end position="139"/>
    </location>
</feature>
<proteinExistence type="inferred from homology"/>
<name>A0A0A2MHS8_9FLAO</name>
<keyword evidence="6" id="KW-0862">Zinc</keyword>
<feature type="transmembrane region" description="Helical" evidence="11">
    <location>
        <begin position="90"/>
        <end position="112"/>
    </location>
</feature>
<evidence type="ECO:0000259" key="12">
    <source>
        <dbReference type="Pfam" id="PF01545"/>
    </source>
</evidence>
<evidence type="ECO:0000256" key="3">
    <source>
        <dbReference type="ARBA" id="ARBA00008731"/>
    </source>
</evidence>
<dbReference type="GO" id="GO:0016020">
    <property type="term" value="C:membrane"/>
    <property type="evidence" value="ECO:0007669"/>
    <property type="project" value="InterPro"/>
</dbReference>
<evidence type="ECO:0000256" key="11">
    <source>
        <dbReference type="SAM" id="Phobius"/>
    </source>
</evidence>
<protein>
    <submittedName>
        <fullName evidence="13">Membrane protein</fullName>
    </submittedName>
</protein>
<feature type="transmembrane region" description="Helical" evidence="11">
    <location>
        <begin position="21"/>
        <end position="41"/>
    </location>
</feature>
<evidence type="ECO:0000256" key="7">
    <source>
        <dbReference type="ARBA" id="ARBA00022989"/>
    </source>
</evidence>
<evidence type="ECO:0000256" key="8">
    <source>
        <dbReference type="ARBA" id="ARBA00023018"/>
    </source>
</evidence>
<accession>A0A0A2MHS8</accession>
<evidence type="ECO:0000256" key="9">
    <source>
        <dbReference type="ARBA" id="ARBA00023136"/>
    </source>
</evidence>
<dbReference type="GO" id="GO:0008324">
    <property type="term" value="F:monoatomic cation transmembrane transporter activity"/>
    <property type="evidence" value="ECO:0007669"/>
    <property type="project" value="InterPro"/>
</dbReference>
<dbReference type="SUPFAM" id="SSF161111">
    <property type="entry name" value="Cation efflux protein transmembrane domain-like"/>
    <property type="match status" value="1"/>
</dbReference>
<organism evidence="13 14">
    <name type="scientific">Flavobacterium enshiense DK69</name>
    <dbReference type="NCBI Taxonomy" id="1107311"/>
    <lineage>
        <taxon>Bacteria</taxon>
        <taxon>Pseudomonadati</taxon>
        <taxon>Bacteroidota</taxon>
        <taxon>Flavobacteriia</taxon>
        <taxon>Flavobacteriales</taxon>
        <taxon>Flavobacteriaceae</taxon>
        <taxon>Flavobacterium</taxon>
    </lineage>
</organism>
<reference evidence="13 14" key="2">
    <citation type="journal article" date="2015" name="Stand. Genomic Sci.">
        <title>High quality draft genomic sequence of Flavobacterium enshiense DK69(T) and comparison among Flavobacterium genomes.</title>
        <authorList>
            <person name="Zeng Z."/>
            <person name="Chen C."/>
            <person name="Du H."/>
            <person name="Wang G."/>
            <person name="Li M."/>
        </authorList>
    </citation>
    <scope>NUCLEOTIDE SEQUENCE [LARGE SCALE GENOMIC DNA]</scope>
    <source>
        <strain evidence="13 14">DK69</strain>
    </source>
</reference>
<gene>
    <name evidence="13" type="ORF">Q767_15730</name>
</gene>
<dbReference type="Proteomes" id="UP000030149">
    <property type="component" value="Unassembled WGS sequence"/>
</dbReference>
<evidence type="ECO:0000256" key="2">
    <source>
        <dbReference type="ARBA" id="ARBA00004644"/>
    </source>
</evidence>
<keyword evidence="7 11" id="KW-1133">Transmembrane helix</keyword>
<dbReference type="Pfam" id="PF01545">
    <property type="entry name" value="Cation_efflux"/>
    <property type="match status" value="1"/>
</dbReference>
<dbReference type="PANTHER" id="PTHR31937:SF2">
    <property type="entry name" value="TRANSMEMBRANE PROTEIN 163"/>
    <property type="match status" value="1"/>
</dbReference>
<comment type="similarity">
    <text evidence="3">Belongs to the TMEM163 family.</text>
</comment>
<keyword evidence="4 11" id="KW-0812">Transmembrane</keyword>
<dbReference type="GO" id="GO:0031410">
    <property type="term" value="C:cytoplasmic vesicle"/>
    <property type="evidence" value="ECO:0007669"/>
    <property type="project" value="UniProtKB-KW"/>
</dbReference>
<evidence type="ECO:0000313" key="13">
    <source>
        <dbReference type="EMBL" id="KGO92162.1"/>
    </source>
</evidence>
<evidence type="ECO:0000256" key="1">
    <source>
        <dbReference type="ARBA" id="ARBA00004146"/>
    </source>
</evidence>
<evidence type="ECO:0000256" key="10">
    <source>
        <dbReference type="ARBA" id="ARBA00023329"/>
    </source>
</evidence>
<evidence type="ECO:0000313" key="14">
    <source>
        <dbReference type="Proteomes" id="UP000030149"/>
    </source>
</evidence>
<dbReference type="PATRIC" id="fig|1107311.5.peg.2160"/>